<dbReference type="GO" id="GO:0006412">
    <property type="term" value="P:translation"/>
    <property type="evidence" value="ECO:0007669"/>
    <property type="project" value="TreeGrafter"/>
</dbReference>
<dbReference type="SUPFAM" id="SSF47781">
    <property type="entry name" value="RuvA domain 2-like"/>
    <property type="match status" value="2"/>
</dbReference>
<dbReference type="Pfam" id="PF00575">
    <property type="entry name" value="S1"/>
    <property type="match status" value="1"/>
</dbReference>
<feature type="domain" description="S1 motif" evidence="1">
    <location>
        <begin position="650"/>
        <end position="719"/>
    </location>
</feature>
<dbReference type="InterPro" id="IPR012337">
    <property type="entry name" value="RNaseH-like_sf"/>
</dbReference>
<organism evidence="2 3">
    <name type="scientific">Fructilactobacillus fructivorans</name>
    <dbReference type="NCBI Taxonomy" id="1614"/>
    <lineage>
        <taxon>Bacteria</taxon>
        <taxon>Bacillati</taxon>
        <taxon>Bacillota</taxon>
        <taxon>Bacilli</taxon>
        <taxon>Lactobacillales</taxon>
        <taxon>Lactobacillaceae</taxon>
        <taxon>Fructilactobacillus</taxon>
    </lineage>
</organism>
<dbReference type="InterPro" id="IPR041692">
    <property type="entry name" value="HHH_9"/>
</dbReference>
<dbReference type="PROSITE" id="PS50126">
    <property type="entry name" value="S1"/>
    <property type="match status" value="1"/>
</dbReference>
<dbReference type="Pfam" id="PF22706">
    <property type="entry name" value="Tex_central_region"/>
    <property type="match status" value="1"/>
</dbReference>
<dbReference type="InterPro" id="IPR055179">
    <property type="entry name" value="Tex-like_central_region"/>
</dbReference>
<gene>
    <name evidence="2" type="ORF">LF543_05535</name>
</gene>
<dbReference type="Proteomes" id="UP000327194">
    <property type="component" value="Chromosome"/>
</dbReference>
<dbReference type="AlphaFoldDB" id="A0AAE6P2J7"/>
<dbReference type="FunFam" id="1.10.10.650:FF:000001">
    <property type="entry name" value="S1 RNA-binding domain 1"/>
    <property type="match status" value="1"/>
</dbReference>
<dbReference type="RefSeq" id="WP_010021750.1">
    <property type="nucleotide sequence ID" value="NZ_AZDS01000003.1"/>
</dbReference>
<dbReference type="Gene3D" id="2.40.50.140">
    <property type="entry name" value="Nucleic acid-binding proteins"/>
    <property type="match status" value="1"/>
</dbReference>
<accession>A0AAE6P2J7</accession>
<proteinExistence type="predicted"/>
<dbReference type="FunFam" id="3.30.420.140:FF:000001">
    <property type="entry name" value="RNA-binding transcriptional accessory protein"/>
    <property type="match status" value="1"/>
</dbReference>
<dbReference type="InterPro" id="IPR006641">
    <property type="entry name" value="YqgF/RNaseH-like_dom"/>
</dbReference>
<dbReference type="InterPro" id="IPR032639">
    <property type="entry name" value="Tex_YqgF"/>
</dbReference>
<dbReference type="InterPro" id="IPR044146">
    <property type="entry name" value="S1_Tex"/>
</dbReference>
<dbReference type="InterPro" id="IPR023319">
    <property type="entry name" value="Tex-like_HTH_dom_sf"/>
</dbReference>
<dbReference type="GO" id="GO:0005737">
    <property type="term" value="C:cytoplasm"/>
    <property type="evidence" value="ECO:0007669"/>
    <property type="project" value="UniProtKB-ARBA"/>
</dbReference>
<dbReference type="Gene3D" id="3.30.420.140">
    <property type="entry name" value="YqgF/RNase H-like domain"/>
    <property type="match status" value="1"/>
</dbReference>
<dbReference type="Gene3D" id="1.10.3500.10">
    <property type="entry name" value="Tex N-terminal region-like"/>
    <property type="match status" value="1"/>
</dbReference>
<dbReference type="SUPFAM" id="SSF50249">
    <property type="entry name" value="Nucleic acid-binding proteins"/>
    <property type="match status" value="1"/>
</dbReference>
<dbReference type="Pfam" id="PF09371">
    <property type="entry name" value="Tex_N"/>
    <property type="match status" value="1"/>
</dbReference>
<dbReference type="Gene3D" id="1.10.150.310">
    <property type="entry name" value="Tex RuvX-like domain-like"/>
    <property type="match status" value="1"/>
</dbReference>
<dbReference type="InterPro" id="IPR012340">
    <property type="entry name" value="NA-bd_OB-fold"/>
</dbReference>
<evidence type="ECO:0000259" key="1">
    <source>
        <dbReference type="PROSITE" id="PS50126"/>
    </source>
</evidence>
<dbReference type="SUPFAM" id="SSF53098">
    <property type="entry name" value="Ribonuclease H-like"/>
    <property type="match status" value="1"/>
</dbReference>
<dbReference type="Pfam" id="PF12836">
    <property type="entry name" value="HHH_3"/>
    <property type="match status" value="1"/>
</dbReference>
<dbReference type="CDD" id="cd05685">
    <property type="entry name" value="S1_Tex"/>
    <property type="match status" value="1"/>
</dbReference>
<dbReference type="InterPro" id="IPR010994">
    <property type="entry name" value="RuvA_2-like"/>
</dbReference>
<dbReference type="Pfam" id="PF17674">
    <property type="entry name" value="HHH_9"/>
    <property type="match status" value="1"/>
</dbReference>
<protein>
    <submittedName>
        <fullName evidence="2">S1 RNA-binding domain-containing protein</fullName>
    </submittedName>
</protein>
<dbReference type="InterPro" id="IPR037027">
    <property type="entry name" value="YqgF/RNaseH-like_dom_sf"/>
</dbReference>
<dbReference type="InterPro" id="IPR018974">
    <property type="entry name" value="Tex-like_N"/>
</dbReference>
<dbReference type="InterPro" id="IPR003029">
    <property type="entry name" value="S1_domain"/>
</dbReference>
<dbReference type="GO" id="GO:0003729">
    <property type="term" value="F:mRNA binding"/>
    <property type="evidence" value="ECO:0007669"/>
    <property type="project" value="TreeGrafter"/>
</dbReference>
<dbReference type="InterPro" id="IPR023323">
    <property type="entry name" value="Tex-like_dom_sf"/>
</dbReference>
<dbReference type="Gene3D" id="1.10.10.650">
    <property type="entry name" value="RuvA domain 2-like"/>
    <property type="match status" value="1"/>
</dbReference>
<dbReference type="GO" id="GO:0003735">
    <property type="term" value="F:structural constituent of ribosome"/>
    <property type="evidence" value="ECO:0007669"/>
    <property type="project" value="TreeGrafter"/>
</dbReference>
<dbReference type="PANTHER" id="PTHR10724:SF10">
    <property type="entry name" value="S1 RNA-BINDING DOMAIN-CONTAINING PROTEIN 1"/>
    <property type="match status" value="1"/>
</dbReference>
<dbReference type="SUPFAM" id="SSF158832">
    <property type="entry name" value="Tex N-terminal region-like"/>
    <property type="match status" value="1"/>
</dbReference>
<sequence>MDKTLVDKTAGALPHISKRQIEVTLKLLDDGNTVPFIARYRKERTGNLDEVQIRELEDTYKRLEKLSHRKTEVIKKIDEEGQLTSQLKNEILNAESMQMVEDLYLPYKQKRKTKATVAKEHGLEPLAAAILHFRNQPLAQLAQKFVNNEQNVDSTDDALDGAHEIIADAIGNNAKLREWIRNYTLKNAILVTKVKTKGKKNDDGGVYSDYYDFSERAKAVPSYRILAINRGEKAKVLNVKLDVDVNAIIHYIDFHVVGNHKGPAVEFVKEAGKDAYKRFIGPAIEREIRSNMTDTAEKHAIEVFGRNLYHLLMQAPIKGKVVLGFDPAYRTGCKLAVIDASGKFLTKKIIKATKPATASEQAHAKQQLIDLIKHYHVEMIAIGNGTASRESEQFVADAIKKINYPVHYVIVNEAGASVYSASNNARKEFPDLHVEERSAISIGRRLQDPLAELIKIDPKAVGVGQYQHDVSESNLDDQLDRVIETAVNQVGVNLNTASPDLLEHVSGLSKAIAQNIVTYRDENGMFSNRNQLKKVKRLGPKAFEQSVGFLRIINGKNSLDNTDIHPESYPEAKQILSELGLTHDDFSSEDGKKQLEKADPVQLSRSLSIDQQLVTDILTSLKNPGRDQRDNMPKPLLKSDVMKIDNLRPGMKLQGTVRNVTDFGAFVDIGVKQDGLVHISKMSHKFISDPAKVVSVGDIVDVWVLDVDLDRKRIQLSMVGPE</sequence>
<reference evidence="2 3" key="1">
    <citation type="submission" date="2019-10" db="EMBL/GenBank/DDBJ databases">
        <title>Genome sequencing of Lactobacillus fructivorans.</title>
        <authorList>
            <person name="Kim K."/>
        </authorList>
    </citation>
    <scope>NUCLEOTIDE SEQUENCE [LARGE SCALE GENOMIC DNA]</scope>
    <source>
        <strain evidence="2 3">LF543</strain>
    </source>
</reference>
<dbReference type="KEGG" id="lfv:LF543_05535"/>
<dbReference type="EMBL" id="CP045562">
    <property type="protein sequence ID" value="QFX93035.1"/>
    <property type="molecule type" value="Genomic_DNA"/>
</dbReference>
<dbReference type="InterPro" id="IPR050437">
    <property type="entry name" value="Ribos_protein_bS1-like"/>
</dbReference>
<dbReference type="FunFam" id="1.10.150.310:FF:000001">
    <property type="entry name" value="RNA-binding transcriptional accessory protein"/>
    <property type="match status" value="1"/>
</dbReference>
<dbReference type="SMART" id="SM00732">
    <property type="entry name" value="YqgFc"/>
    <property type="match status" value="1"/>
</dbReference>
<dbReference type="GO" id="GO:0006139">
    <property type="term" value="P:nucleobase-containing compound metabolic process"/>
    <property type="evidence" value="ECO:0007669"/>
    <property type="project" value="InterPro"/>
</dbReference>
<dbReference type="Pfam" id="PF16921">
    <property type="entry name" value="Tex_YqgF"/>
    <property type="match status" value="1"/>
</dbReference>
<dbReference type="PANTHER" id="PTHR10724">
    <property type="entry name" value="30S RIBOSOMAL PROTEIN S1"/>
    <property type="match status" value="1"/>
</dbReference>
<dbReference type="SMART" id="SM00316">
    <property type="entry name" value="S1"/>
    <property type="match status" value="1"/>
</dbReference>
<evidence type="ECO:0000313" key="2">
    <source>
        <dbReference type="EMBL" id="QFX93035.1"/>
    </source>
</evidence>
<name>A0AAE6P2J7_9LACO</name>
<dbReference type="FunFam" id="2.40.50.140:FF:000051">
    <property type="entry name" value="RNA-binding transcriptional accessory protein"/>
    <property type="match status" value="1"/>
</dbReference>
<evidence type="ECO:0000313" key="3">
    <source>
        <dbReference type="Proteomes" id="UP000327194"/>
    </source>
</evidence>